<accession>A0ABR8U5Y5</accession>
<dbReference type="PANTHER" id="PTHR43765">
    <property type="entry name" value="2-DEHYDROPANTOATE 2-REDUCTASE-RELATED"/>
    <property type="match status" value="1"/>
</dbReference>
<dbReference type="InterPro" id="IPR050838">
    <property type="entry name" value="Ketopantoate_reductase"/>
</dbReference>
<comment type="caution">
    <text evidence="14">The sequence shown here is derived from an EMBL/GenBank/DDBJ whole genome shotgun (WGS) entry which is preliminary data.</text>
</comment>
<dbReference type="InterPro" id="IPR013752">
    <property type="entry name" value="KPA_reductase"/>
</dbReference>
<keyword evidence="15" id="KW-1185">Reference proteome</keyword>
<protein>
    <recommendedName>
        <fullName evidence="5 11">2-dehydropantoate 2-reductase</fullName>
        <ecNumber evidence="4 11">1.1.1.169</ecNumber>
    </recommendedName>
    <alternativeName>
        <fullName evidence="9 11">Ketopantoate reductase</fullName>
    </alternativeName>
</protein>
<comment type="catalytic activity">
    <reaction evidence="10 11">
        <text>(R)-pantoate + NADP(+) = 2-dehydropantoate + NADPH + H(+)</text>
        <dbReference type="Rhea" id="RHEA:16233"/>
        <dbReference type="ChEBI" id="CHEBI:11561"/>
        <dbReference type="ChEBI" id="CHEBI:15378"/>
        <dbReference type="ChEBI" id="CHEBI:15980"/>
        <dbReference type="ChEBI" id="CHEBI:57783"/>
        <dbReference type="ChEBI" id="CHEBI:58349"/>
        <dbReference type="EC" id="1.1.1.169"/>
    </reaction>
</comment>
<evidence type="ECO:0000313" key="14">
    <source>
        <dbReference type="EMBL" id="MBD7983433.1"/>
    </source>
</evidence>
<evidence type="ECO:0000313" key="15">
    <source>
        <dbReference type="Proteomes" id="UP000626786"/>
    </source>
</evidence>
<evidence type="ECO:0000256" key="2">
    <source>
        <dbReference type="ARBA" id="ARBA00004994"/>
    </source>
</evidence>
<evidence type="ECO:0000256" key="6">
    <source>
        <dbReference type="ARBA" id="ARBA00022655"/>
    </source>
</evidence>
<feature type="domain" description="Ketopantoate reductase C-terminal" evidence="13">
    <location>
        <begin position="177"/>
        <end position="293"/>
    </location>
</feature>
<dbReference type="EC" id="1.1.1.169" evidence="4 11"/>
<dbReference type="InterPro" id="IPR008927">
    <property type="entry name" value="6-PGluconate_DH-like_C_sf"/>
</dbReference>
<dbReference type="Gene3D" id="3.40.50.720">
    <property type="entry name" value="NAD(P)-binding Rossmann-like Domain"/>
    <property type="match status" value="1"/>
</dbReference>
<evidence type="ECO:0000256" key="3">
    <source>
        <dbReference type="ARBA" id="ARBA00007870"/>
    </source>
</evidence>
<gene>
    <name evidence="14" type="ORF">H9649_02475</name>
</gene>
<feature type="domain" description="Ketopantoate reductase N-terminal" evidence="12">
    <location>
        <begin position="3"/>
        <end position="150"/>
    </location>
</feature>
<evidence type="ECO:0000256" key="11">
    <source>
        <dbReference type="RuleBase" id="RU362068"/>
    </source>
</evidence>
<dbReference type="InterPro" id="IPR036291">
    <property type="entry name" value="NAD(P)-bd_dom_sf"/>
</dbReference>
<evidence type="ECO:0000259" key="12">
    <source>
        <dbReference type="Pfam" id="PF02558"/>
    </source>
</evidence>
<evidence type="ECO:0000256" key="5">
    <source>
        <dbReference type="ARBA" id="ARBA00019465"/>
    </source>
</evidence>
<dbReference type="InterPro" id="IPR003710">
    <property type="entry name" value="ApbA"/>
</dbReference>
<keyword evidence="8 11" id="KW-0560">Oxidoreductase</keyword>
<evidence type="ECO:0000256" key="9">
    <source>
        <dbReference type="ARBA" id="ARBA00032024"/>
    </source>
</evidence>
<evidence type="ECO:0000256" key="7">
    <source>
        <dbReference type="ARBA" id="ARBA00022857"/>
    </source>
</evidence>
<evidence type="ECO:0000259" key="13">
    <source>
        <dbReference type="Pfam" id="PF08546"/>
    </source>
</evidence>
<proteinExistence type="inferred from homology"/>
<dbReference type="SUPFAM" id="SSF48179">
    <property type="entry name" value="6-phosphogluconate dehydrogenase C-terminal domain-like"/>
    <property type="match status" value="1"/>
</dbReference>
<name>A0ABR8U5Y5_9BACL</name>
<comment type="pathway">
    <text evidence="2 11">Cofactor biosynthesis; (R)-pantothenate biosynthesis; (R)-pantoate from 3-methyl-2-oxobutanoate: step 2/2.</text>
</comment>
<dbReference type="GO" id="GO:0008677">
    <property type="term" value="F:2-dehydropantoate 2-reductase activity"/>
    <property type="evidence" value="ECO:0007669"/>
    <property type="project" value="UniProtKB-EC"/>
</dbReference>
<organism evidence="14 15">
    <name type="scientific">Sporosarcina quadrami</name>
    <dbReference type="NCBI Taxonomy" id="2762234"/>
    <lineage>
        <taxon>Bacteria</taxon>
        <taxon>Bacillati</taxon>
        <taxon>Bacillota</taxon>
        <taxon>Bacilli</taxon>
        <taxon>Bacillales</taxon>
        <taxon>Caryophanaceae</taxon>
        <taxon>Sporosarcina</taxon>
    </lineage>
</organism>
<dbReference type="PANTHER" id="PTHR43765:SF2">
    <property type="entry name" value="2-DEHYDROPANTOATE 2-REDUCTASE"/>
    <property type="match status" value="1"/>
</dbReference>
<dbReference type="Gene3D" id="1.10.1040.10">
    <property type="entry name" value="N-(1-d-carboxylethyl)-l-norvaline Dehydrogenase, domain 2"/>
    <property type="match status" value="1"/>
</dbReference>
<dbReference type="Pfam" id="PF08546">
    <property type="entry name" value="ApbA_C"/>
    <property type="match status" value="1"/>
</dbReference>
<comment type="function">
    <text evidence="1 11">Catalyzes the NADPH-dependent reduction of ketopantoate into pantoic acid.</text>
</comment>
<dbReference type="Pfam" id="PF02558">
    <property type="entry name" value="ApbA"/>
    <property type="match status" value="1"/>
</dbReference>
<dbReference type="Proteomes" id="UP000626786">
    <property type="component" value="Unassembled WGS sequence"/>
</dbReference>
<sequence>MEVVIAGAGSIGLLIGSYLAESGWKVTYFVRRPEQAELIRQQGIRRINGHDSTIIGEIGAETDIRNLSKEVLWIIAVKSGGVTSLVQTLIDEDMESPILFVQNGFSHFEMVSDTTLPVLFFATIEHGATRIDDRTVSHNGIGMMKIAPYRGNAGALVLMKQSASSSFPIEVVKDAKSILFRKVLINCMINPLTAILQIRNGELLENTYAKKLFYELYEEIMNVFPEMRSDLPISAVEEVCFKTRNNESSMLKDRLLGKPMEIDTIVTALLRMADERGKNMPLMKILENVLRAMNRS</sequence>
<keyword evidence="7 11" id="KW-0521">NADP</keyword>
<dbReference type="InterPro" id="IPR013332">
    <property type="entry name" value="KPR_N"/>
</dbReference>
<evidence type="ECO:0000256" key="1">
    <source>
        <dbReference type="ARBA" id="ARBA00002919"/>
    </source>
</evidence>
<dbReference type="RefSeq" id="WP_191693075.1">
    <property type="nucleotide sequence ID" value="NZ_JACSQN010000002.1"/>
</dbReference>
<dbReference type="InterPro" id="IPR013328">
    <property type="entry name" value="6PGD_dom2"/>
</dbReference>
<comment type="similarity">
    <text evidence="3 11">Belongs to the ketopantoate reductase family.</text>
</comment>
<keyword evidence="6 11" id="KW-0566">Pantothenate biosynthesis</keyword>
<evidence type="ECO:0000256" key="4">
    <source>
        <dbReference type="ARBA" id="ARBA00013014"/>
    </source>
</evidence>
<dbReference type="EMBL" id="JACSQN010000002">
    <property type="protein sequence ID" value="MBD7983433.1"/>
    <property type="molecule type" value="Genomic_DNA"/>
</dbReference>
<evidence type="ECO:0000256" key="10">
    <source>
        <dbReference type="ARBA" id="ARBA00048793"/>
    </source>
</evidence>
<reference evidence="14 15" key="1">
    <citation type="submission" date="2020-08" db="EMBL/GenBank/DDBJ databases">
        <title>A Genomic Blueprint of the Chicken Gut Microbiome.</title>
        <authorList>
            <person name="Gilroy R."/>
            <person name="Ravi A."/>
            <person name="Getino M."/>
            <person name="Pursley I."/>
            <person name="Horton D.L."/>
            <person name="Alikhan N.-F."/>
            <person name="Baker D."/>
            <person name="Gharbi K."/>
            <person name="Hall N."/>
            <person name="Watson M."/>
            <person name="Adriaenssens E.M."/>
            <person name="Foster-Nyarko E."/>
            <person name="Jarju S."/>
            <person name="Secka A."/>
            <person name="Antonio M."/>
            <person name="Oren A."/>
            <person name="Chaudhuri R."/>
            <person name="La Ragione R.M."/>
            <person name="Hildebrand F."/>
            <person name="Pallen M.J."/>
        </authorList>
    </citation>
    <scope>NUCLEOTIDE SEQUENCE [LARGE SCALE GENOMIC DNA]</scope>
    <source>
        <strain evidence="14 15">Sa2YVA2</strain>
    </source>
</reference>
<evidence type="ECO:0000256" key="8">
    <source>
        <dbReference type="ARBA" id="ARBA00023002"/>
    </source>
</evidence>
<dbReference type="SUPFAM" id="SSF51735">
    <property type="entry name" value="NAD(P)-binding Rossmann-fold domains"/>
    <property type="match status" value="1"/>
</dbReference>
<dbReference type="NCBIfam" id="TIGR00745">
    <property type="entry name" value="apbA_panE"/>
    <property type="match status" value="1"/>
</dbReference>